<evidence type="ECO:0000313" key="23">
    <source>
        <dbReference type="Proteomes" id="UP000324781"/>
    </source>
</evidence>
<comment type="function">
    <text evidence="18">Involved in pyrimidine base degradation. Catalyzes physiologically the reduction of uracil to 5,6-dihydrouracil (DHU) by using NADH as a specific cosubstrate. It also catalyzes the reverse reaction and the reduction of thymine to 5,6-dihydrothymine (DHT).</text>
</comment>
<dbReference type="OrthoDB" id="9794954at2"/>
<dbReference type="InterPro" id="IPR005720">
    <property type="entry name" value="Dihydroorotate_DH_cat"/>
</dbReference>
<dbReference type="Pfam" id="PF14691">
    <property type="entry name" value="Fer4_20"/>
    <property type="match status" value="1"/>
</dbReference>
<evidence type="ECO:0000256" key="8">
    <source>
        <dbReference type="ARBA" id="ARBA00022827"/>
    </source>
</evidence>
<dbReference type="PROSITE" id="PS00198">
    <property type="entry name" value="4FE4S_FER_1"/>
    <property type="match status" value="1"/>
</dbReference>
<dbReference type="GO" id="GO:0006210">
    <property type="term" value="P:thymine catabolic process"/>
    <property type="evidence" value="ECO:0007669"/>
    <property type="project" value="TreeGrafter"/>
</dbReference>
<dbReference type="InterPro" id="IPR013785">
    <property type="entry name" value="Aldolase_TIM"/>
</dbReference>
<evidence type="ECO:0000313" key="22">
    <source>
        <dbReference type="EMBL" id="SHJ04539.1"/>
    </source>
</evidence>
<evidence type="ECO:0000259" key="21">
    <source>
        <dbReference type="PROSITE" id="PS51379"/>
    </source>
</evidence>
<dbReference type="Gene3D" id="3.40.50.720">
    <property type="entry name" value="NAD(P)-binding Rossmann-like Domain"/>
    <property type="match status" value="1"/>
</dbReference>
<keyword evidence="11" id="KW-0408">Iron</keyword>
<evidence type="ECO:0000256" key="4">
    <source>
        <dbReference type="ARBA" id="ARBA00022630"/>
    </source>
</evidence>
<dbReference type="InterPro" id="IPR017900">
    <property type="entry name" value="4Fe4S_Fe_S_CS"/>
</dbReference>
<dbReference type="GO" id="GO:0006212">
    <property type="term" value="P:uracil catabolic process"/>
    <property type="evidence" value="ECO:0007669"/>
    <property type="project" value="TreeGrafter"/>
</dbReference>
<dbReference type="EMBL" id="FQZP01000021">
    <property type="protein sequence ID" value="SHJ04539.1"/>
    <property type="molecule type" value="Genomic_DNA"/>
</dbReference>
<evidence type="ECO:0000256" key="6">
    <source>
        <dbReference type="ARBA" id="ARBA00022723"/>
    </source>
</evidence>
<keyword evidence="12" id="KW-0411">Iron-sulfur</keyword>
<dbReference type="GO" id="GO:0051536">
    <property type="term" value="F:iron-sulfur cluster binding"/>
    <property type="evidence" value="ECO:0007669"/>
    <property type="project" value="UniProtKB-KW"/>
</dbReference>
<evidence type="ECO:0000256" key="19">
    <source>
        <dbReference type="ARBA" id="ARBA00049714"/>
    </source>
</evidence>
<evidence type="ECO:0000256" key="12">
    <source>
        <dbReference type="ARBA" id="ARBA00023014"/>
    </source>
</evidence>
<keyword evidence="10" id="KW-0560">Oxidoreductase</keyword>
<dbReference type="RefSeq" id="WP_149678648.1">
    <property type="nucleotide sequence ID" value="NZ_DAONMB010000007.1"/>
</dbReference>
<proteinExistence type="inferred from homology"/>
<evidence type="ECO:0000256" key="16">
    <source>
        <dbReference type="ARBA" id="ARBA00047685"/>
    </source>
</evidence>
<dbReference type="PANTHER" id="PTHR43073:SF2">
    <property type="entry name" value="DIHYDROPYRIMIDINE DEHYDROGENASE [NADP(+)]"/>
    <property type="match status" value="1"/>
</dbReference>
<evidence type="ECO:0000256" key="14">
    <source>
        <dbReference type="ARBA" id="ARBA00030119"/>
    </source>
</evidence>
<evidence type="ECO:0000256" key="13">
    <source>
        <dbReference type="ARBA" id="ARBA00029440"/>
    </source>
</evidence>
<keyword evidence="23" id="KW-1185">Reference proteome</keyword>
<evidence type="ECO:0000256" key="17">
    <source>
        <dbReference type="ARBA" id="ARBA00048792"/>
    </source>
</evidence>
<dbReference type="SUPFAM" id="SSF51971">
    <property type="entry name" value="Nucleotide-binding domain"/>
    <property type="match status" value="1"/>
</dbReference>
<dbReference type="Gene3D" id="3.20.20.70">
    <property type="entry name" value="Aldolase class I"/>
    <property type="match status" value="1"/>
</dbReference>
<feature type="domain" description="4Fe-4S ferredoxin-type" evidence="21">
    <location>
        <begin position="790"/>
        <end position="819"/>
    </location>
</feature>
<comment type="similarity">
    <text evidence="3">Belongs to the dihydropyrimidine dehydrogenase family.</text>
</comment>
<dbReference type="GO" id="GO:0004159">
    <property type="term" value="F:dihydropyrimidine dehydrogenase (NAD+) activity"/>
    <property type="evidence" value="ECO:0007669"/>
    <property type="project" value="UniProtKB-EC"/>
</dbReference>
<evidence type="ECO:0000256" key="9">
    <source>
        <dbReference type="ARBA" id="ARBA00022857"/>
    </source>
</evidence>
<comment type="subunit">
    <text evidence="19">Heterotetramer of 2 PreA and 2 PreT subunits.</text>
</comment>
<comment type="cofactor">
    <cofactor evidence="2">
        <name>FAD</name>
        <dbReference type="ChEBI" id="CHEBI:57692"/>
    </cofactor>
</comment>
<keyword evidence="7" id="KW-0547">Nucleotide-binding</keyword>
<dbReference type="PANTHER" id="PTHR43073">
    <property type="entry name" value="DIHYDROPYRIMIDINE DEHYDROGENASE [NADP(+)]"/>
    <property type="match status" value="1"/>
</dbReference>
<dbReference type="GO" id="GO:0005737">
    <property type="term" value="C:cytoplasm"/>
    <property type="evidence" value="ECO:0007669"/>
    <property type="project" value="InterPro"/>
</dbReference>
<dbReference type="PRINTS" id="PR00419">
    <property type="entry name" value="ADXRDTASE"/>
</dbReference>
<keyword evidence="9" id="KW-0521">NADP</keyword>
<comment type="catalytic activity">
    <reaction evidence="16">
        <text>5,6-dihydrothymine + NAD(+) = thymine + NADH + H(+)</text>
        <dbReference type="Rhea" id="RHEA:28791"/>
        <dbReference type="ChEBI" id="CHEBI:15378"/>
        <dbReference type="ChEBI" id="CHEBI:17821"/>
        <dbReference type="ChEBI" id="CHEBI:27468"/>
        <dbReference type="ChEBI" id="CHEBI:57540"/>
        <dbReference type="ChEBI" id="CHEBI:57945"/>
        <dbReference type="EC" id="1.3.1.1"/>
    </reaction>
</comment>
<evidence type="ECO:0000256" key="2">
    <source>
        <dbReference type="ARBA" id="ARBA00001974"/>
    </source>
</evidence>
<dbReference type="InterPro" id="IPR017896">
    <property type="entry name" value="4Fe4S_Fe-S-bd"/>
</dbReference>
<comment type="pathway">
    <text evidence="13">Amino-acid biosynthesis.</text>
</comment>
<organism evidence="22 23">
    <name type="scientific">Thermoclostridium caenicola</name>
    <dbReference type="NCBI Taxonomy" id="659425"/>
    <lineage>
        <taxon>Bacteria</taxon>
        <taxon>Bacillati</taxon>
        <taxon>Bacillota</taxon>
        <taxon>Clostridia</taxon>
        <taxon>Eubacteriales</taxon>
        <taxon>Oscillospiraceae</taxon>
        <taxon>Thermoclostridium</taxon>
    </lineage>
</organism>
<dbReference type="SUPFAM" id="SSF54862">
    <property type="entry name" value="4Fe-4S ferredoxins"/>
    <property type="match status" value="1"/>
</dbReference>
<accession>A0A1M6G3L9</accession>
<dbReference type="GO" id="GO:0002058">
    <property type="term" value="F:uracil binding"/>
    <property type="evidence" value="ECO:0007669"/>
    <property type="project" value="TreeGrafter"/>
</dbReference>
<evidence type="ECO:0000256" key="10">
    <source>
        <dbReference type="ARBA" id="ARBA00023002"/>
    </source>
</evidence>
<dbReference type="Gene3D" id="3.30.70.20">
    <property type="match status" value="1"/>
</dbReference>
<keyword evidence="5" id="KW-0288">FMN</keyword>
<dbReference type="InterPro" id="IPR009051">
    <property type="entry name" value="Helical_ferredxn"/>
</dbReference>
<gene>
    <name evidence="22" type="ORF">SAMN05444373_10218</name>
</gene>
<evidence type="ECO:0000256" key="15">
    <source>
        <dbReference type="ARBA" id="ARBA00032722"/>
    </source>
</evidence>
<dbReference type="GO" id="GO:0050661">
    <property type="term" value="F:NADP binding"/>
    <property type="evidence" value="ECO:0007669"/>
    <property type="project" value="TreeGrafter"/>
</dbReference>
<evidence type="ECO:0000256" key="20">
    <source>
        <dbReference type="ARBA" id="ARBA00049728"/>
    </source>
</evidence>
<dbReference type="Pfam" id="PF13450">
    <property type="entry name" value="NAD_binding_8"/>
    <property type="match status" value="1"/>
</dbReference>
<dbReference type="PROSITE" id="PS51379">
    <property type="entry name" value="4FE4S_FER_2"/>
    <property type="match status" value="1"/>
</dbReference>
<dbReference type="Pfam" id="PF01180">
    <property type="entry name" value="DHO_dh"/>
    <property type="match status" value="1"/>
</dbReference>
<keyword evidence="8" id="KW-0274">FAD</keyword>
<dbReference type="SUPFAM" id="SSF51395">
    <property type="entry name" value="FMN-linked oxidoreductases"/>
    <property type="match status" value="1"/>
</dbReference>
<dbReference type="SUPFAM" id="SSF46548">
    <property type="entry name" value="alpha-helical ferredoxin"/>
    <property type="match status" value="1"/>
</dbReference>
<evidence type="ECO:0000256" key="18">
    <source>
        <dbReference type="ARBA" id="ARBA00049578"/>
    </source>
</evidence>
<reference evidence="22 23" key="1">
    <citation type="submission" date="2016-11" db="EMBL/GenBank/DDBJ databases">
        <authorList>
            <person name="Varghese N."/>
            <person name="Submissions S."/>
        </authorList>
    </citation>
    <scope>NUCLEOTIDE SEQUENCE [LARGE SCALE GENOMIC DNA]</scope>
    <source>
        <strain evidence="22 23">DSM 19027</strain>
    </source>
</reference>
<dbReference type="GO" id="GO:0046872">
    <property type="term" value="F:metal ion binding"/>
    <property type="evidence" value="ECO:0007669"/>
    <property type="project" value="UniProtKB-KW"/>
</dbReference>
<name>A0A1M6G3L9_9FIRM</name>
<comment type="catalytic activity">
    <reaction evidence="17">
        <text>5,6-dihydrouracil + NAD(+) = uracil + NADH + H(+)</text>
        <dbReference type="Rhea" id="RHEA:20189"/>
        <dbReference type="ChEBI" id="CHEBI:15378"/>
        <dbReference type="ChEBI" id="CHEBI:15901"/>
        <dbReference type="ChEBI" id="CHEBI:17568"/>
        <dbReference type="ChEBI" id="CHEBI:57540"/>
        <dbReference type="ChEBI" id="CHEBI:57945"/>
        <dbReference type="EC" id="1.3.1.1"/>
    </reaction>
</comment>
<evidence type="ECO:0000256" key="7">
    <source>
        <dbReference type="ARBA" id="ARBA00022741"/>
    </source>
</evidence>
<comment type="cofactor">
    <cofactor evidence="1">
        <name>FMN</name>
        <dbReference type="ChEBI" id="CHEBI:58210"/>
    </cofactor>
</comment>
<dbReference type="Gene3D" id="1.10.1060.10">
    <property type="entry name" value="Alpha-helical ferredoxin"/>
    <property type="match status" value="1"/>
</dbReference>
<keyword evidence="6" id="KW-0479">Metal-binding</keyword>
<dbReference type="EC" id="1.3.1.1" evidence="20"/>
<keyword evidence="4" id="KW-0285">Flavoprotein</keyword>
<protein>
    <recommendedName>
        <fullName evidence="20">dihydrouracil dehydrogenase (NAD(+))</fullName>
        <ecNumber evidence="20">1.3.1.1</ecNumber>
    </recommendedName>
    <alternativeName>
        <fullName evidence="15">Dihydrothymine dehydrogenase</fullName>
    </alternativeName>
    <alternativeName>
        <fullName evidence="14">Dihydrouracil dehydrogenase</fullName>
    </alternativeName>
</protein>
<evidence type="ECO:0000256" key="11">
    <source>
        <dbReference type="ARBA" id="ARBA00023004"/>
    </source>
</evidence>
<evidence type="ECO:0000256" key="3">
    <source>
        <dbReference type="ARBA" id="ARBA00010804"/>
    </source>
</evidence>
<dbReference type="AlphaFoldDB" id="A0A1M6G3L9"/>
<evidence type="ECO:0000256" key="5">
    <source>
        <dbReference type="ARBA" id="ARBA00022643"/>
    </source>
</evidence>
<evidence type="ECO:0000256" key="1">
    <source>
        <dbReference type="ARBA" id="ARBA00001917"/>
    </source>
</evidence>
<dbReference type="Proteomes" id="UP000324781">
    <property type="component" value="Unassembled WGS sequence"/>
</dbReference>
<sequence>MEDIRIPVTVGSITFKNPFYVASGPTTKSLKQLIRIEETGWAAASIKLSIDPAPYINRKPRYDLFEDRNALAFTTEKRLTGDEGAALIREAKKHLKELILFANITYAGDEGTEGWVKMAKKFEAAGADVIELNMCCPNMSYNVSLTSAGTECSVRQTGASLGQQGEVVAEIVRAIKKEISIPLFVKLTPEGGKIAEISKILHEAGADAVSGTGNRMGIPVLDLDHPEKAVYHLQEEVSMSCHCGAWLKPLAQRDTYEIRKLCGEDIKIAATGGIRDWKDAVEMILCGADLLGICSETLISGYDIVRPMIKGLHEYMTRHGYKSVTDFRGLIIPKMKTAQEVTLHDGYAKVMQPRLSGPCKVACPYHVPAQAYVQSVGRGDFKTAYDIITEKGLLQGACAYLCPSPCEDACVRGEYGSPVRIRELKKYVLDKGEKEGWAPAFEREASNGRKVAVVGGSASGIEAAFRLSKAGYEVSLFEKEDRIGGIISSLANVGLAPAGLTERLAKGLEHTGVKILLNHEYGSIVSADELLKQGYEAVVLAFGEEERAALHHSVPGAESVISSKLLLKEPGRAKGLRIAILGDGLPALYAAYAALYEGSEHVYLAGRFNKKQRAVQKLLDKLPGNFSIIEGMTLKAVKAADGKVDSIELYGNNGIVSEIPCSAVYAVMKEKAPERKGGPIFIARSGVAGGLNLIAAAAEGYRLACEVDNLLRGENGVLVPEGGLVPARRQEVLKRRGVLPYEGRLEEKPITSDEEAINEGKRCLGCGCGEGCQLCKTICAEFAPAITKRDEIYIKPEDCVACGMCFNRCPNGNIEMVDTGIIE</sequence>
<dbReference type="InterPro" id="IPR028261">
    <property type="entry name" value="DPD_II"/>
</dbReference>